<dbReference type="AlphaFoldDB" id="A0AAJ1WXC7"/>
<dbReference type="Proteomes" id="UP001223420">
    <property type="component" value="Unassembled WGS sequence"/>
</dbReference>
<proteinExistence type="predicted"/>
<comment type="caution">
    <text evidence="1">The sequence shown here is derived from an EMBL/GenBank/DDBJ whole genome shotgun (WGS) entry which is preliminary data.</text>
</comment>
<dbReference type="EMBL" id="JAUSWL010000008">
    <property type="protein sequence ID" value="MDQ0545277.1"/>
    <property type="molecule type" value="Genomic_DNA"/>
</dbReference>
<accession>A0AAJ1WXC7</accession>
<reference evidence="1" key="1">
    <citation type="submission" date="2023-07" db="EMBL/GenBank/DDBJ databases">
        <title>Genomic Encyclopedia of Type Strains, Phase IV (KMG-IV): sequencing the most valuable type-strain genomes for metagenomic binning, comparative biology and taxonomic classification.</title>
        <authorList>
            <person name="Goeker M."/>
        </authorList>
    </citation>
    <scope>NUCLEOTIDE SEQUENCE</scope>
    <source>
        <strain evidence="1">DSM 19569</strain>
    </source>
</reference>
<name>A0AAJ1WXC7_9HYPH</name>
<dbReference type="RefSeq" id="WP_230367067.1">
    <property type="nucleotide sequence ID" value="NZ_JAJALK010000009.1"/>
</dbReference>
<evidence type="ECO:0000313" key="2">
    <source>
        <dbReference type="Proteomes" id="UP001223420"/>
    </source>
</evidence>
<protein>
    <submittedName>
        <fullName evidence="1">Uncharacterized protein</fullName>
    </submittedName>
</protein>
<evidence type="ECO:0000313" key="1">
    <source>
        <dbReference type="EMBL" id="MDQ0545277.1"/>
    </source>
</evidence>
<sequence length="87" mass="9304">MAWNPNVPDLFKSKDAIDEEVNAAVDAVLANVSHAPRALADGCVHDLKAAIQASTFATLILADVHATRRQKQHAARTAILLAHPVMV</sequence>
<gene>
    <name evidence="1" type="ORF">QO001_004220</name>
</gene>
<organism evidence="1 2">
    <name type="scientific">Methylobacterium brachiatum</name>
    <dbReference type="NCBI Taxonomy" id="269660"/>
    <lineage>
        <taxon>Bacteria</taxon>
        <taxon>Pseudomonadati</taxon>
        <taxon>Pseudomonadota</taxon>
        <taxon>Alphaproteobacteria</taxon>
        <taxon>Hyphomicrobiales</taxon>
        <taxon>Methylobacteriaceae</taxon>
        <taxon>Methylobacterium</taxon>
    </lineage>
</organism>